<keyword evidence="3" id="KW-1185">Reference proteome</keyword>
<dbReference type="EMBL" id="BAAAZN010000019">
    <property type="protein sequence ID" value="GAA3574813.1"/>
    <property type="molecule type" value="Genomic_DNA"/>
</dbReference>
<name>A0ABP6Y0H6_9PSEU</name>
<feature type="region of interest" description="Disordered" evidence="1">
    <location>
        <begin position="123"/>
        <end position="146"/>
    </location>
</feature>
<evidence type="ECO:0000313" key="2">
    <source>
        <dbReference type="EMBL" id="GAA3574813.1"/>
    </source>
</evidence>
<dbReference type="CDD" id="cd00093">
    <property type="entry name" value="HTH_XRE"/>
    <property type="match status" value="1"/>
</dbReference>
<evidence type="ECO:0000256" key="1">
    <source>
        <dbReference type="SAM" id="MobiDB-lite"/>
    </source>
</evidence>
<dbReference type="Proteomes" id="UP001500689">
    <property type="component" value="Unassembled WGS sequence"/>
</dbReference>
<dbReference type="InterPro" id="IPR001387">
    <property type="entry name" value="Cro/C1-type_HTH"/>
</dbReference>
<organism evidence="2 3">
    <name type="scientific">Amycolatopsis ultiminotia</name>
    <dbReference type="NCBI Taxonomy" id="543629"/>
    <lineage>
        <taxon>Bacteria</taxon>
        <taxon>Bacillati</taxon>
        <taxon>Actinomycetota</taxon>
        <taxon>Actinomycetes</taxon>
        <taxon>Pseudonocardiales</taxon>
        <taxon>Pseudonocardiaceae</taxon>
        <taxon>Amycolatopsis</taxon>
    </lineage>
</organism>
<accession>A0ABP6Y0H6</accession>
<gene>
    <name evidence="2" type="ORF">GCM10022222_69200</name>
</gene>
<dbReference type="Pfam" id="PF13560">
    <property type="entry name" value="HTH_31"/>
    <property type="match status" value="1"/>
</dbReference>
<protein>
    <submittedName>
        <fullName evidence="2">Helix-turn-helix domain-containing protein</fullName>
    </submittedName>
</protein>
<evidence type="ECO:0000313" key="3">
    <source>
        <dbReference type="Proteomes" id="UP001500689"/>
    </source>
</evidence>
<comment type="caution">
    <text evidence="2">The sequence shown here is derived from an EMBL/GenBank/DDBJ whole genome shotgun (WGS) entry which is preliminary data.</text>
</comment>
<dbReference type="SUPFAM" id="SSF47413">
    <property type="entry name" value="lambda repressor-like DNA-binding domains"/>
    <property type="match status" value="1"/>
</dbReference>
<proteinExistence type="predicted"/>
<dbReference type="Gene3D" id="1.10.260.40">
    <property type="entry name" value="lambda repressor-like DNA-binding domains"/>
    <property type="match status" value="1"/>
</dbReference>
<sequence length="183" mass="20149">MVIDAEHYQRVLGDELRKLRRGRGWTRKELNQHLQSEISLQTLATYELGTRQCSVVRLVELCVAMDELPQDLLAKVHRRVFVEEPGRVRVDLRRVVAEAGPELTPLRRWADGRLRQNGVPVPAVSLPTGPAGRPDPTTPAAGTVSGTGSYEVSLDLAALERMAELCGLPTADLIGHLRHLGPA</sequence>
<dbReference type="RefSeq" id="WP_344867359.1">
    <property type="nucleotide sequence ID" value="NZ_BAAAZN010000019.1"/>
</dbReference>
<reference evidence="3" key="1">
    <citation type="journal article" date="2019" name="Int. J. Syst. Evol. Microbiol.">
        <title>The Global Catalogue of Microorganisms (GCM) 10K type strain sequencing project: providing services to taxonomists for standard genome sequencing and annotation.</title>
        <authorList>
            <consortium name="The Broad Institute Genomics Platform"/>
            <consortium name="The Broad Institute Genome Sequencing Center for Infectious Disease"/>
            <person name="Wu L."/>
            <person name="Ma J."/>
        </authorList>
    </citation>
    <scope>NUCLEOTIDE SEQUENCE [LARGE SCALE GENOMIC DNA]</scope>
    <source>
        <strain evidence="3">JCM 16898</strain>
    </source>
</reference>
<dbReference type="InterPro" id="IPR010982">
    <property type="entry name" value="Lambda_DNA-bd_dom_sf"/>
</dbReference>